<dbReference type="PANTHER" id="PTHR37166">
    <property type="entry name" value="PROTEIN FLAG"/>
    <property type="match status" value="1"/>
</dbReference>
<dbReference type="PATRIC" id="fig|1632867.3.peg.1317"/>
<reference evidence="2" key="1">
    <citation type="submission" date="2015-03" db="EMBL/GenBank/DDBJ databases">
        <title>Draft genome sequence of a novel methanotroph (Sn10-6) isolated from flooded ricefield rhizosphere in India.</title>
        <authorList>
            <person name="Pandit P.S."/>
            <person name="Pore S.D."/>
            <person name="Arora P."/>
            <person name="Kapse N.G."/>
            <person name="Dhakephalkar P.K."/>
            <person name="Rahalkar M.C."/>
        </authorList>
    </citation>
    <scope>NUCLEOTIDE SEQUENCE [LARGE SCALE GENOMIC DNA]</scope>
    <source>
        <strain evidence="2">Sn10-6</strain>
    </source>
</reference>
<dbReference type="InterPro" id="IPR035924">
    <property type="entry name" value="FlaG-like_sf"/>
</dbReference>
<name>A0A0F3IGM6_9GAMM</name>
<proteinExistence type="predicted"/>
<reference evidence="1 2" key="2">
    <citation type="journal article" date="2016" name="Microb. Ecol.">
        <title>Genome Characteristics of a Novel Type I Methanotroph (Sn10-6) Isolated from a Flooded Indian Rice Field.</title>
        <authorList>
            <person name="Rahalkar M.C."/>
            <person name="Pandit P.S."/>
            <person name="Dhakephalkar P.K."/>
            <person name="Pore S."/>
            <person name="Arora P."/>
            <person name="Kapse N."/>
        </authorList>
    </citation>
    <scope>NUCLEOTIDE SEQUENCE [LARGE SCALE GENOMIC DNA]</scope>
    <source>
        <strain evidence="1 2">Sn10-6</strain>
    </source>
</reference>
<accession>A0A0F3IGM6</accession>
<dbReference type="PANTHER" id="PTHR37166:SF1">
    <property type="entry name" value="PROTEIN FLAG"/>
    <property type="match status" value="1"/>
</dbReference>
<gene>
    <name evidence="1" type="ORF">VZ94_14535</name>
</gene>
<dbReference type="EMBL" id="LAJX01000149">
    <property type="protein sequence ID" value="KJV05955.1"/>
    <property type="molecule type" value="Genomic_DNA"/>
</dbReference>
<sequence length="74" mass="8633">MRDQVDQAVKNINDFFQMSRRTMQFSVSENTGKMVIEIKDETTGELIRQIPSEEILQLEKKLDEVQGLLFSRKA</sequence>
<comment type="caution">
    <text evidence="1">The sequence shown here is derived from an EMBL/GenBank/DDBJ whole genome shotgun (WGS) entry which is preliminary data.</text>
</comment>
<organism evidence="1 2">
    <name type="scientific">Methylocucumis oryzae</name>
    <dbReference type="NCBI Taxonomy" id="1632867"/>
    <lineage>
        <taxon>Bacteria</taxon>
        <taxon>Pseudomonadati</taxon>
        <taxon>Pseudomonadota</taxon>
        <taxon>Gammaproteobacteria</taxon>
        <taxon>Methylococcales</taxon>
        <taxon>Methylococcaceae</taxon>
        <taxon>Methylocucumis</taxon>
    </lineage>
</organism>
<dbReference type="Pfam" id="PF03646">
    <property type="entry name" value="FlaG"/>
    <property type="match status" value="1"/>
</dbReference>
<keyword evidence="2" id="KW-1185">Reference proteome</keyword>
<protein>
    <recommendedName>
        <fullName evidence="3">Flagellar protein FlaG</fullName>
    </recommendedName>
</protein>
<dbReference type="InterPro" id="IPR005186">
    <property type="entry name" value="FlaG"/>
</dbReference>
<evidence type="ECO:0000313" key="2">
    <source>
        <dbReference type="Proteomes" id="UP000033684"/>
    </source>
</evidence>
<dbReference type="AlphaFoldDB" id="A0A0F3IGM6"/>
<evidence type="ECO:0000313" key="1">
    <source>
        <dbReference type="EMBL" id="KJV05955.1"/>
    </source>
</evidence>
<dbReference type="SUPFAM" id="SSF160214">
    <property type="entry name" value="FlaG-like"/>
    <property type="match status" value="1"/>
</dbReference>
<dbReference type="Proteomes" id="UP000033684">
    <property type="component" value="Unassembled WGS sequence"/>
</dbReference>
<dbReference type="Gene3D" id="3.30.160.170">
    <property type="entry name" value="FlaG-like"/>
    <property type="match status" value="1"/>
</dbReference>
<evidence type="ECO:0008006" key="3">
    <source>
        <dbReference type="Google" id="ProtNLM"/>
    </source>
</evidence>